<keyword evidence="2" id="KW-1185">Reference proteome</keyword>
<evidence type="ECO:0000313" key="1">
    <source>
        <dbReference type="EMBL" id="KAK8372207.1"/>
    </source>
</evidence>
<proteinExistence type="predicted"/>
<feature type="non-terminal residue" evidence="1">
    <location>
        <position position="1"/>
    </location>
</feature>
<protein>
    <submittedName>
        <fullName evidence="1">Uncharacterized protein</fullName>
    </submittedName>
</protein>
<comment type="caution">
    <text evidence="1">The sequence shown here is derived from an EMBL/GenBank/DDBJ whole genome shotgun (WGS) entry which is preliminary data.</text>
</comment>
<sequence length="193" mass="21664">QEAAFSAVHLRPGGGGRRRSNLYHPCKEGCQGCSVEAEQCPTCREDFRRSGDSVPQKGPGQIRDGIRALTWSPAFYLDRLDRIQARVQRMVHLRNQDQQQRFKPLQQRRNVVGLCVMYKVLRQQTPHLAPLRLPPPPIATHDTRHSHHRPKCPTPHSSCARLRVTSAPSSHGKAACGTGWCSPHAYTTTHASR</sequence>
<dbReference type="AlphaFoldDB" id="A0AAW0SBS1"/>
<accession>A0AAW0SBS1</accession>
<gene>
    <name evidence="1" type="ORF">O3P69_009118</name>
</gene>
<name>A0AAW0SBS1_SCYPA</name>
<feature type="non-terminal residue" evidence="1">
    <location>
        <position position="193"/>
    </location>
</feature>
<evidence type="ECO:0000313" key="2">
    <source>
        <dbReference type="Proteomes" id="UP001487740"/>
    </source>
</evidence>
<dbReference type="EMBL" id="JARAKH010003307">
    <property type="protein sequence ID" value="KAK8372207.1"/>
    <property type="molecule type" value="Genomic_DNA"/>
</dbReference>
<reference evidence="1 2" key="1">
    <citation type="submission" date="2023-03" db="EMBL/GenBank/DDBJ databases">
        <title>High-quality genome of Scylla paramamosain provides insights in environmental adaptation.</title>
        <authorList>
            <person name="Zhang L."/>
        </authorList>
    </citation>
    <scope>NUCLEOTIDE SEQUENCE [LARGE SCALE GENOMIC DNA]</scope>
    <source>
        <strain evidence="1">LZ_2023a</strain>
        <tissue evidence="1">Muscle</tissue>
    </source>
</reference>
<organism evidence="1 2">
    <name type="scientific">Scylla paramamosain</name>
    <name type="common">Mud crab</name>
    <dbReference type="NCBI Taxonomy" id="85552"/>
    <lineage>
        <taxon>Eukaryota</taxon>
        <taxon>Metazoa</taxon>
        <taxon>Ecdysozoa</taxon>
        <taxon>Arthropoda</taxon>
        <taxon>Crustacea</taxon>
        <taxon>Multicrustacea</taxon>
        <taxon>Malacostraca</taxon>
        <taxon>Eumalacostraca</taxon>
        <taxon>Eucarida</taxon>
        <taxon>Decapoda</taxon>
        <taxon>Pleocyemata</taxon>
        <taxon>Brachyura</taxon>
        <taxon>Eubrachyura</taxon>
        <taxon>Portunoidea</taxon>
        <taxon>Portunidae</taxon>
        <taxon>Portuninae</taxon>
        <taxon>Scylla</taxon>
    </lineage>
</organism>
<dbReference type="Proteomes" id="UP001487740">
    <property type="component" value="Unassembled WGS sequence"/>
</dbReference>